<evidence type="ECO:0000313" key="3">
    <source>
        <dbReference type="Proteomes" id="UP001374584"/>
    </source>
</evidence>
<evidence type="ECO:0000313" key="2">
    <source>
        <dbReference type="EMBL" id="KAK7369491.1"/>
    </source>
</evidence>
<keyword evidence="3" id="KW-1185">Reference proteome</keyword>
<dbReference type="Proteomes" id="UP001374584">
    <property type="component" value="Unassembled WGS sequence"/>
</dbReference>
<reference evidence="2 3" key="1">
    <citation type="submission" date="2024-01" db="EMBL/GenBank/DDBJ databases">
        <title>The genomes of 5 underutilized Papilionoideae crops provide insights into root nodulation and disease resistanc.</title>
        <authorList>
            <person name="Jiang F."/>
        </authorList>
    </citation>
    <scope>NUCLEOTIDE SEQUENCE [LARGE SCALE GENOMIC DNA]</scope>
    <source>
        <strain evidence="2">JINMINGXINNONG_FW02</strain>
        <tissue evidence="2">Leaves</tissue>
    </source>
</reference>
<organism evidence="2 3">
    <name type="scientific">Phaseolus coccineus</name>
    <name type="common">Scarlet runner bean</name>
    <name type="synonym">Phaseolus multiflorus</name>
    <dbReference type="NCBI Taxonomy" id="3886"/>
    <lineage>
        <taxon>Eukaryota</taxon>
        <taxon>Viridiplantae</taxon>
        <taxon>Streptophyta</taxon>
        <taxon>Embryophyta</taxon>
        <taxon>Tracheophyta</taxon>
        <taxon>Spermatophyta</taxon>
        <taxon>Magnoliopsida</taxon>
        <taxon>eudicotyledons</taxon>
        <taxon>Gunneridae</taxon>
        <taxon>Pentapetalae</taxon>
        <taxon>rosids</taxon>
        <taxon>fabids</taxon>
        <taxon>Fabales</taxon>
        <taxon>Fabaceae</taxon>
        <taxon>Papilionoideae</taxon>
        <taxon>50 kb inversion clade</taxon>
        <taxon>NPAAA clade</taxon>
        <taxon>indigoferoid/millettioid clade</taxon>
        <taxon>Phaseoleae</taxon>
        <taxon>Phaseolus</taxon>
    </lineage>
</organism>
<name>A0AAN9NBW3_PHACN</name>
<gene>
    <name evidence="2" type="ORF">VNO80_11530</name>
</gene>
<dbReference type="AlphaFoldDB" id="A0AAN9NBW3"/>
<comment type="caution">
    <text evidence="2">The sequence shown here is derived from an EMBL/GenBank/DDBJ whole genome shotgun (WGS) entry which is preliminary data.</text>
</comment>
<dbReference type="EMBL" id="JAYMYR010000004">
    <property type="protein sequence ID" value="KAK7369491.1"/>
    <property type="molecule type" value="Genomic_DNA"/>
</dbReference>
<evidence type="ECO:0000256" key="1">
    <source>
        <dbReference type="SAM" id="MobiDB-lite"/>
    </source>
</evidence>
<sequence length="221" mass="24234">MGPYRTTTPPRESPDAEPPPQLDHLPARVPRRATTPLRDHPPARFFGLLRVDMGLQWAYWSNRKISMQTKRVLDMNDDAGVRINKTFRSFVSAAGGYDNLNFVERDVRNYVAQSRRALGKEGEFCADIVLLSLPKKKSQKSPQNVIHQLMPQVIQQGSCVGGVPSVLTNATEGNINSLNGMTHASGGVSTTGSAGYLSLLNSMDSTLPISQQSSASHVFRL</sequence>
<accession>A0AAN9NBW3</accession>
<proteinExistence type="predicted"/>
<feature type="region of interest" description="Disordered" evidence="1">
    <location>
        <begin position="1"/>
        <end position="38"/>
    </location>
</feature>
<protein>
    <submittedName>
        <fullName evidence="2">Uncharacterized protein</fullName>
    </submittedName>
</protein>